<dbReference type="PANTHER" id="PTHR30273:SF2">
    <property type="entry name" value="PROTEIN FECR"/>
    <property type="match status" value="1"/>
</dbReference>
<dbReference type="GO" id="GO:0016989">
    <property type="term" value="F:sigma factor antagonist activity"/>
    <property type="evidence" value="ECO:0007669"/>
    <property type="project" value="TreeGrafter"/>
</dbReference>
<reference evidence="3 4" key="1">
    <citation type="submission" date="2018-01" db="EMBL/GenBank/DDBJ databases">
        <title>Genomic Encyclopedia of Type Strains, Phase III (KMG-III): the genomes of soil and plant-associated and newly described type strains.</title>
        <authorList>
            <person name="Whitman W."/>
        </authorList>
    </citation>
    <scope>NUCLEOTIDE SEQUENCE [LARGE SCALE GENOMIC DNA]</scope>
    <source>
        <strain evidence="3 4">JCM 18070</strain>
    </source>
</reference>
<dbReference type="Pfam" id="PF04773">
    <property type="entry name" value="FecR"/>
    <property type="match status" value="1"/>
</dbReference>
<sequence length="355" mass="38585">MNARLDSPAGDADDDPRPLERAVARAAAEWLVRLADNPTPEDIDACTRWRAANPEHARAWRRAERLNAKFDLLPAKVGMSALARAERGKPRAAVDQARRRAALKTLSLLLVAGPTGWLAWRTTPWRIWCADARTGTGERRTLVLADGTRVELNTASAIDVAFDAHERRVRLDAGEILVETAPDPQASARPFIVQTGDGRIRALGTRFVVRDVHDAGDDNGTHVAVFHGAVEVTPADAPHLARIVSAGEQTRFTANSIAPLASADPHGADWTHGVLFAQRVRLADFLDELSRYRPGLVRCDPAVANLPISGAFQLADTDNILAALPETLPVQVIWRTRYWVTVVPGPQPEQPGSAA</sequence>
<dbReference type="OrthoDB" id="1100567at2"/>
<dbReference type="EMBL" id="PQGA01000009">
    <property type="protein sequence ID" value="POR50122.1"/>
    <property type="molecule type" value="Genomic_DNA"/>
</dbReference>
<keyword evidence="4" id="KW-1185">Reference proteome</keyword>
<evidence type="ECO:0000313" key="4">
    <source>
        <dbReference type="Proteomes" id="UP000237381"/>
    </source>
</evidence>
<evidence type="ECO:0000313" key="3">
    <source>
        <dbReference type="EMBL" id="POR50122.1"/>
    </source>
</evidence>
<comment type="caution">
    <text evidence="3">The sequence shown here is derived from an EMBL/GenBank/DDBJ whole genome shotgun (WGS) entry which is preliminary data.</text>
</comment>
<dbReference type="InterPro" id="IPR006860">
    <property type="entry name" value="FecR"/>
</dbReference>
<evidence type="ECO:0000259" key="1">
    <source>
        <dbReference type="Pfam" id="PF04773"/>
    </source>
</evidence>
<proteinExistence type="predicted"/>
<evidence type="ECO:0000259" key="2">
    <source>
        <dbReference type="Pfam" id="PF16220"/>
    </source>
</evidence>
<dbReference type="InterPro" id="IPR032623">
    <property type="entry name" value="FecR_N"/>
</dbReference>
<feature type="domain" description="FecR N-terminal" evidence="2">
    <location>
        <begin position="25"/>
        <end position="66"/>
    </location>
</feature>
<name>A0A2S4M602_9BURK</name>
<dbReference type="AlphaFoldDB" id="A0A2S4M602"/>
<dbReference type="RefSeq" id="WP_103705468.1">
    <property type="nucleotide sequence ID" value="NZ_PQGA01000009.1"/>
</dbReference>
<dbReference type="InterPro" id="IPR012373">
    <property type="entry name" value="Ferrdict_sens_TM"/>
</dbReference>
<protein>
    <submittedName>
        <fullName evidence="3">FecR family protein</fullName>
    </submittedName>
</protein>
<dbReference type="Pfam" id="PF16220">
    <property type="entry name" value="DUF4880"/>
    <property type="match status" value="1"/>
</dbReference>
<dbReference type="Gene3D" id="2.60.120.1440">
    <property type="match status" value="1"/>
</dbReference>
<dbReference type="PIRSF" id="PIRSF018266">
    <property type="entry name" value="FecR"/>
    <property type="match status" value="1"/>
</dbReference>
<feature type="domain" description="FecR protein" evidence="1">
    <location>
        <begin position="131"/>
        <end position="231"/>
    </location>
</feature>
<dbReference type="PANTHER" id="PTHR30273">
    <property type="entry name" value="PERIPLASMIC SIGNAL SENSOR AND SIGMA FACTOR ACTIVATOR FECR-RELATED"/>
    <property type="match status" value="1"/>
</dbReference>
<accession>A0A2S4M602</accession>
<gene>
    <name evidence="3" type="ORF">B0G62_10930</name>
</gene>
<dbReference type="Proteomes" id="UP000237381">
    <property type="component" value="Unassembled WGS sequence"/>
</dbReference>
<organism evidence="3 4">
    <name type="scientific">Paraburkholderia eburnea</name>
    <dbReference type="NCBI Taxonomy" id="1189126"/>
    <lineage>
        <taxon>Bacteria</taxon>
        <taxon>Pseudomonadati</taxon>
        <taxon>Pseudomonadota</taxon>
        <taxon>Betaproteobacteria</taxon>
        <taxon>Burkholderiales</taxon>
        <taxon>Burkholderiaceae</taxon>
        <taxon>Paraburkholderia</taxon>
    </lineage>
</organism>